<name>A0A5P0ZLI8_9LACO</name>
<organism evidence="2 5">
    <name type="scientific">Companilactobacillus halodurans</name>
    <dbReference type="NCBI Taxonomy" id="2584183"/>
    <lineage>
        <taxon>Bacteria</taxon>
        <taxon>Bacillati</taxon>
        <taxon>Bacillota</taxon>
        <taxon>Bacilli</taxon>
        <taxon>Lactobacillales</taxon>
        <taxon>Lactobacillaceae</taxon>
        <taxon>Companilactobacillus</taxon>
    </lineage>
</organism>
<dbReference type="Pfam" id="PF01610">
    <property type="entry name" value="DDE_Tnp_ISL3"/>
    <property type="match status" value="1"/>
</dbReference>
<reference evidence="4 5" key="1">
    <citation type="journal article" date="2019" name="Syst. Appl. Microbiol.">
        <title>Polyphasic characterization of two novel Lactobacillus spp. isolated from blown salami packages: Description of Lactobacillus halodurans sp. nov. and Lactobacillus salsicarnum sp. nov.</title>
        <authorList>
            <person name="Schuster J.A."/>
            <person name="Klingl A."/>
            <person name="Vogel R.F."/>
            <person name="Ehrmann M.A."/>
        </authorList>
    </citation>
    <scope>NUCLEOTIDE SEQUENCE [LARGE SCALE GENOMIC DNA]</scope>
    <source>
        <strain evidence="3 4">TMW 1.1920</strain>
        <strain evidence="2 5">TMW 1.2172</strain>
    </source>
</reference>
<dbReference type="Proteomes" id="UP000414364">
    <property type="component" value="Unassembled WGS sequence"/>
</dbReference>
<evidence type="ECO:0000259" key="1">
    <source>
        <dbReference type="Pfam" id="PF01610"/>
    </source>
</evidence>
<dbReference type="OrthoDB" id="6197054at2"/>
<dbReference type="AlphaFoldDB" id="A0A5P0ZLI8"/>
<evidence type="ECO:0000313" key="4">
    <source>
        <dbReference type="Proteomes" id="UP000371423"/>
    </source>
</evidence>
<evidence type="ECO:0000313" key="5">
    <source>
        <dbReference type="Proteomes" id="UP000414364"/>
    </source>
</evidence>
<proteinExistence type="predicted"/>
<dbReference type="EMBL" id="VDFP01000002">
    <property type="protein sequence ID" value="MQS75083.1"/>
    <property type="molecule type" value="Genomic_DNA"/>
</dbReference>
<accession>A0A5P0ZLI8</accession>
<comment type="caution">
    <text evidence="2">The sequence shown here is derived from an EMBL/GenBank/DDBJ whole genome shotgun (WGS) entry which is preliminary data.</text>
</comment>
<dbReference type="EMBL" id="VDFO01000008">
    <property type="protein sequence ID" value="MQS96848.1"/>
    <property type="molecule type" value="Genomic_DNA"/>
</dbReference>
<keyword evidence="4" id="KW-1185">Reference proteome</keyword>
<feature type="domain" description="Transposase IS204/IS1001/IS1096/IS1165 DDE" evidence="1">
    <location>
        <begin position="13"/>
        <end position="54"/>
    </location>
</feature>
<evidence type="ECO:0000313" key="2">
    <source>
        <dbReference type="EMBL" id="MQS75083.1"/>
    </source>
</evidence>
<dbReference type="Proteomes" id="UP000371423">
    <property type="component" value="Unassembled WGS sequence"/>
</dbReference>
<sequence>MRTNVKAIYNFVKKYSKSEISSFINSGFVEGNNNKVKLMGRIVYGETNFDNLFKKFRLVLLGTSDELNIDEFLN</sequence>
<gene>
    <name evidence="3" type="ORF">FHL05_02950</name>
    <name evidence="2" type="ORF">FHL06_01555</name>
</gene>
<dbReference type="InterPro" id="IPR002560">
    <property type="entry name" value="Transposase_DDE"/>
</dbReference>
<evidence type="ECO:0000313" key="3">
    <source>
        <dbReference type="EMBL" id="MQS96848.1"/>
    </source>
</evidence>
<protein>
    <submittedName>
        <fullName evidence="2">Transposase</fullName>
    </submittedName>
</protein>